<feature type="region of interest" description="Disordered" evidence="1">
    <location>
        <begin position="252"/>
        <end position="356"/>
    </location>
</feature>
<protein>
    <submittedName>
        <fullName evidence="2">Uncharacterized protein</fullName>
    </submittedName>
</protein>
<name>A0AAV9ESE2_ACOCL</name>
<sequence>MSTETAHIGKEDGAQVDMNGQGRRTAWIHPQLPTGRAIQVESGSGSERPLRQTRMRDSDAVIEIVLQVSVDESITSNGELGQPDNGSQKEDFDGGDEIEEDDAQPDPKYRDRYLQSKDGEAFPYDSNARCRSTADSGGIFDSPCRGSFRSPQGIEHERQSVVSGDTTPNQISRGDGEDGLSKGKSGDIIEEIRTAEVSSPLADETLVDLSLDQVDDLHEDDDSIVAGEEIDVHDGLLSETDFVKKQKLSFQVKTAVQDNDNSDDLRITQSDTSEGISGSNRDYQKHHEGGEVEVVQDSRPRNMGDMMRHHDEDEHGFRQNDDCDRDSKQEFDKSRTTLKQREEPSHSYPHKDLDSASVLYARDKEMNIGSWQRGEEMHMEKD</sequence>
<dbReference type="AlphaFoldDB" id="A0AAV9ESE2"/>
<keyword evidence="3" id="KW-1185">Reference proteome</keyword>
<proteinExistence type="predicted"/>
<evidence type="ECO:0000256" key="1">
    <source>
        <dbReference type="SAM" id="MobiDB-lite"/>
    </source>
</evidence>
<reference evidence="2" key="2">
    <citation type="submission" date="2023-06" db="EMBL/GenBank/DDBJ databases">
        <authorList>
            <person name="Ma L."/>
            <person name="Liu K.-W."/>
            <person name="Li Z."/>
            <person name="Hsiao Y.-Y."/>
            <person name="Qi Y."/>
            <person name="Fu T."/>
            <person name="Tang G."/>
            <person name="Zhang D."/>
            <person name="Sun W.-H."/>
            <person name="Liu D.-K."/>
            <person name="Li Y."/>
            <person name="Chen G.-Z."/>
            <person name="Liu X.-D."/>
            <person name="Liao X.-Y."/>
            <person name="Jiang Y.-T."/>
            <person name="Yu X."/>
            <person name="Hao Y."/>
            <person name="Huang J."/>
            <person name="Zhao X.-W."/>
            <person name="Ke S."/>
            <person name="Chen Y.-Y."/>
            <person name="Wu W.-L."/>
            <person name="Hsu J.-L."/>
            <person name="Lin Y.-F."/>
            <person name="Huang M.-D."/>
            <person name="Li C.-Y."/>
            <person name="Huang L."/>
            <person name="Wang Z.-W."/>
            <person name="Zhao X."/>
            <person name="Zhong W.-Y."/>
            <person name="Peng D.-H."/>
            <person name="Ahmad S."/>
            <person name="Lan S."/>
            <person name="Zhang J.-S."/>
            <person name="Tsai W.-C."/>
            <person name="Van De Peer Y."/>
            <person name="Liu Z.-J."/>
        </authorList>
    </citation>
    <scope>NUCLEOTIDE SEQUENCE</scope>
    <source>
        <strain evidence="2">CP</strain>
        <tissue evidence="2">Leaves</tissue>
    </source>
</reference>
<feature type="compositionally biased region" description="Basic and acidic residues" evidence="1">
    <location>
        <begin position="174"/>
        <end position="185"/>
    </location>
</feature>
<dbReference type="Proteomes" id="UP001180020">
    <property type="component" value="Unassembled WGS sequence"/>
</dbReference>
<reference evidence="2" key="1">
    <citation type="journal article" date="2023" name="Nat. Commun.">
        <title>Diploid and tetraploid genomes of Acorus and the evolution of monocots.</title>
        <authorList>
            <person name="Ma L."/>
            <person name="Liu K.W."/>
            <person name="Li Z."/>
            <person name="Hsiao Y.Y."/>
            <person name="Qi Y."/>
            <person name="Fu T."/>
            <person name="Tang G.D."/>
            <person name="Zhang D."/>
            <person name="Sun W.H."/>
            <person name="Liu D.K."/>
            <person name="Li Y."/>
            <person name="Chen G.Z."/>
            <person name="Liu X.D."/>
            <person name="Liao X.Y."/>
            <person name="Jiang Y.T."/>
            <person name="Yu X."/>
            <person name="Hao Y."/>
            <person name="Huang J."/>
            <person name="Zhao X.W."/>
            <person name="Ke S."/>
            <person name="Chen Y.Y."/>
            <person name="Wu W.L."/>
            <person name="Hsu J.L."/>
            <person name="Lin Y.F."/>
            <person name="Huang M.D."/>
            <person name="Li C.Y."/>
            <person name="Huang L."/>
            <person name="Wang Z.W."/>
            <person name="Zhao X."/>
            <person name="Zhong W.Y."/>
            <person name="Peng D.H."/>
            <person name="Ahmad S."/>
            <person name="Lan S."/>
            <person name="Zhang J.S."/>
            <person name="Tsai W.C."/>
            <person name="Van de Peer Y."/>
            <person name="Liu Z.J."/>
        </authorList>
    </citation>
    <scope>NUCLEOTIDE SEQUENCE</scope>
    <source>
        <strain evidence="2">CP</strain>
    </source>
</reference>
<dbReference type="PANTHER" id="PTHR36884">
    <property type="entry name" value="FIP1[III]-LIKE PROTEIN"/>
    <property type="match status" value="1"/>
</dbReference>
<dbReference type="InterPro" id="IPR044976">
    <property type="entry name" value="FIPS5/FIPS3-like"/>
</dbReference>
<evidence type="ECO:0000313" key="3">
    <source>
        <dbReference type="Proteomes" id="UP001180020"/>
    </source>
</evidence>
<dbReference type="PANTHER" id="PTHR36884:SF1">
    <property type="entry name" value="FIP1[V]-LIKE PROTEIN"/>
    <property type="match status" value="1"/>
</dbReference>
<dbReference type="GO" id="GO:0006397">
    <property type="term" value="P:mRNA processing"/>
    <property type="evidence" value="ECO:0007669"/>
    <property type="project" value="InterPro"/>
</dbReference>
<feature type="compositionally biased region" description="Acidic residues" evidence="1">
    <location>
        <begin position="93"/>
        <end position="104"/>
    </location>
</feature>
<feature type="compositionally biased region" description="Basic and acidic residues" evidence="1">
    <location>
        <begin position="105"/>
        <end position="120"/>
    </location>
</feature>
<accession>A0AAV9ESE2</accession>
<feature type="region of interest" description="Disordered" evidence="1">
    <location>
        <begin position="71"/>
        <end position="185"/>
    </location>
</feature>
<dbReference type="EMBL" id="JAUJYO010000005">
    <property type="protein sequence ID" value="KAK1316036.1"/>
    <property type="molecule type" value="Genomic_DNA"/>
</dbReference>
<feature type="compositionally biased region" description="Polar residues" evidence="1">
    <location>
        <begin position="160"/>
        <end position="172"/>
    </location>
</feature>
<feature type="compositionally biased region" description="Basic and acidic residues" evidence="1">
    <location>
        <begin position="48"/>
        <end position="58"/>
    </location>
</feature>
<dbReference type="GO" id="GO:0016607">
    <property type="term" value="C:nuclear speck"/>
    <property type="evidence" value="ECO:0007669"/>
    <property type="project" value="TreeGrafter"/>
</dbReference>
<evidence type="ECO:0000313" key="2">
    <source>
        <dbReference type="EMBL" id="KAK1316036.1"/>
    </source>
</evidence>
<feature type="region of interest" description="Disordered" evidence="1">
    <location>
        <begin position="1"/>
        <end position="58"/>
    </location>
</feature>
<feature type="compositionally biased region" description="Polar residues" evidence="1">
    <location>
        <begin position="267"/>
        <end position="281"/>
    </location>
</feature>
<gene>
    <name evidence="2" type="ORF">QJS10_CPA05g01123</name>
</gene>
<dbReference type="GO" id="GO:0003723">
    <property type="term" value="F:RNA binding"/>
    <property type="evidence" value="ECO:0007669"/>
    <property type="project" value="TreeGrafter"/>
</dbReference>
<comment type="caution">
    <text evidence="2">The sequence shown here is derived from an EMBL/GenBank/DDBJ whole genome shotgun (WGS) entry which is preliminary data.</text>
</comment>
<feature type="compositionally biased region" description="Basic and acidic residues" evidence="1">
    <location>
        <begin position="282"/>
        <end position="354"/>
    </location>
</feature>
<organism evidence="2 3">
    <name type="scientific">Acorus calamus</name>
    <name type="common">Sweet flag</name>
    <dbReference type="NCBI Taxonomy" id="4465"/>
    <lineage>
        <taxon>Eukaryota</taxon>
        <taxon>Viridiplantae</taxon>
        <taxon>Streptophyta</taxon>
        <taxon>Embryophyta</taxon>
        <taxon>Tracheophyta</taxon>
        <taxon>Spermatophyta</taxon>
        <taxon>Magnoliopsida</taxon>
        <taxon>Liliopsida</taxon>
        <taxon>Acoraceae</taxon>
        <taxon>Acorus</taxon>
    </lineage>
</organism>